<organism evidence="2 3">
    <name type="scientific">Halorubrum halodurans</name>
    <dbReference type="NCBI Taxonomy" id="1383851"/>
    <lineage>
        <taxon>Archaea</taxon>
        <taxon>Methanobacteriati</taxon>
        <taxon>Methanobacteriota</taxon>
        <taxon>Stenosarchaea group</taxon>
        <taxon>Halobacteria</taxon>
        <taxon>Halobacteriales</taxon>
        <taxon>Haloferacaceae</taxon>
        <taxon>Halorubrum</taxon>
    </lineage>
</organism>
<feature type="transmembrane region" description="Helical" evidence="1">
    <location>
        <begin position="58"/>
        <end position="80"/>
    </location>
</feature>
<dbReference type="Proteomes" id="UP000216308">
    <property type="component" value="Unassembled WGS sequence"/>
</dbReference>
<accession>A0A256ID73</accession>
<dbReference type="AlphaFoldDB" id="A0A256ID73"/>
<keyword evidence="1" id="KW-1133">Transmembrane helix</keyword>
<feature type="transmembrane region" description="Helical" evidence="1">
    <location>
        <begin position="231"/>
        <end position="249"/>
    </location>
</feature>
<feature type="transmembrane region" description="Helical" evidence="1">
    <location>
        <begin position="371"/>
        <end position="395"/>
    </location>
</feature>
<dbReference type="OrthoDB" id="145655at2157"/>
<dbReference type="EMBL" id="NHPJ01000131">
    <property type="protein sequence ID" value="OYR54122.1"/>
    <property type="molecule type" value="Genomic_DNA"/>
</dbReference>
<keyword evidence="3" id="KW-1185">Reference proteome</keyword>
<feature type="transmembrane region" description="Helical" evidence="1">
    <location>
        <begin position="401"/>
        <end position="423"/>
    </location>
</feature>
<comment type="caution">
    <text evidence="2">The sequence shown here is derived from an EMBL/GenBank/DDBJ whole genome shotgun (WGS) entry which is preliminary data.</text>
</comment>
<feature type="transmembrane region" description="Helical" evidence="1">
    <location>
        <begin position="286"/>
        <end position="306"/>
    </location>
</feature>
<feature type="transmembrane region" description="Helical" evidence="1">
    <location>
        <begin position="255"/>
        <end position="274"/>
    </location>
</feature>
<dbReference type="RefSeq" id="WP_094534369.1">
    <property type="nucleotide sequence ID" value="NZ_NHPJ01000131.1"/>
</dbReference>
<keyword evidence="1" id="KW-0472">Membrane</keyword>
<feature type="transmembrane region" description="Helical" evidence="1">
    <location>
        <begin position="92"/>
        <end position="109"/>
    </location>
</feature>
<sequence length="458" mass="47166">MGAVPRGIDADRRPPMTVPLRHFLVALALLVAGVVVGAGASAGVAPGLARLAHLHLLLAGWVCVTIMGAMTQFVPVWSGVPLHSRRLADAQLALVVVGVAGIAGGLLLARPAWVAPFGLAALAGFWTFAYNVGRTLRPVERYDVTERHFLVALGFVLALSLLGVLLAVGFTTPAFARVGVERTGAVGAHATVAVFGAVLTTVYGALYQLATMFTQTSLRGIDHGLRRVEEVAHPVGVVLLAIGRLVANAPVARTGGVLVVAAAVAVCVVLARRLSETRVDPTPMHARYAVFVAALGLWALLALPAWAADPLAREHLLGAAGAGHLLVLGAIGFVVFGTLYHVVPFVVWVHRYSDRLGVEPVPMVDDLYDDRLAAVDGVLLCVGTALVVGADLLGIGGVASALGGLSVAAGVGAFVLNVLSVVVRHGTRPIDRLLLGSLSPRRAAGDDPVDPGDASGDG</sequence>
<gene>
    <name evidence="2" type="ORF">DJ70_14875</name>
</gene>
<feature type="transmembrane region" description="Helical" evidence="1">
    <location>
        <begin position="115"/>
        <end position="136"/>
    </location>
</feature>
<feature type="transmembrane region" description="Helical" evidence="1">
    <location>
        <begin position="148"/>
        <end position="170"/>
    </location>
</feature>
<feature type="transmembrane region" description="Helical" evidence="1">
    <location>
        <begin position="326"/>
        <end position="350"/>
    </location>
</feature>
<evidence type="ECO:0000313" key="2">
    <source>
        <dbReference type="EMBL" id="OYR54122.1"/>
    </source>
</evidence>
<dbReference type="Gene3D" id="1.20.210.10">
    <property type="entry name" value="Cytochrome c oxidase-like, subunit I domain"/>
    <property type="match status" value="1"/>
</dbReference>
<protein>
    <recommendedName>
        <fullName evidence="4">Cytochrome C oxidase subunit I</fullName>
    </recommendedName>
</protein>
<proteinExistence type="predicted"/>
<evidence type="ECO:0000256" key="1">
    <source>
        <dbReference type="SAM" id="Phobius"/>
    </source>
</evidence>
<feature type="transmembrane region" description="Helical" evidence="1">
    <location>
        <begin position="190"/>
        <end position="210"/>
    </location>
</feature>
<name>A0A256ID73_9EURY</name>
<evidence type="ECO:0000313" key="3">
    <source>
        <dbReference type="Proteomes" id="UP000216308"/>
    </source>
</evidence>
<keyword evidence="1" id="KW-0812">Transmembrane</keyword>
<dbReference type="InterPro" id="IPR036927">
    <property type="entry name" value="Cyt_c_oxase-like_su1_sf"/>
</dbReference>
<reference evidence="2 3" key="1">
    <citation type="journal article" date="2014" name="Front. Microbiol.">
        <title>Population and genomic analysis of the genus Halorubrum.</title>
        <authorList>
            <person name="Fullmer M.S."/>
            <person name="Soucy S.M."/>
            <person name="Swithers K.S."/>
            <person name="Makkay A.M."/>
            <person name="Wheeler R."/>
            <person name="Ventosa A."/>
            <person name="Gogarten J.P."/>
            <person name="Papke R.T."/>
        </authorList>
    </citation>
    <scope>NUCLEOTIDE SEQUENCE [LARGE SCALE GENOMIC DNA]</scope>
    <source>
        <strain evidence="2 3">Cb34</strain>
    </source>
</reference>
<evidence type="ECO:0008006" key="4">
    <source>
        <dbReference type="Google" id="ProtNLM"/>
    </source>
</evidence>
<dbReference type="SUPFAM" id="SSF81442">
    <property type="entry name" value="Cytochrome c oxidase subunit I-like"/>
    <property type="match status" value="1"/>
</dbReference>